<gene>
    <name evidence="2" type="ORF">LCGC14_2957780</name>
</gene>
<keyword evidence="1" id="KW-0472">Membrane</keyword>
<reference evidence="2" key="1">
    <citation type="journal article" date="2015" name="Nature">
        <title>Complex archaea that bridge the gap between prokaryotes and eukaryotes.</title>
        <authorList>
            <person name="Spang A."/>
            <person name="Saw J.H."/>
            <person name="Jorgensen S.L."/>
            <person name="Zaremba-Niedzwiedzka K."/>
            <person name="Martijn J."/>
            <person name="Lind A.E."/>
            <person name="van Eijk R."/>
            <person name="Schleper C."/>
            <person name="Guy L."/>
            <person name="Ettema T.J."/>
        </authorList>
    </citation>
    <scope>NUCLEOTIDE SEQUENCE</scope>
</reference>
<evidence type="ECO:0000256" key="1">
    <source>
        <dbReference type="SAM" id="Phobius"/>
    </source>
</evidence>
<feature type="transmembrane region" description="Helical" evidence="1">
    <location>
        <begin position="34"/>
        <end position="59"/>
    </location>
</feature>
<evidence type="ECO:0000313" key="2">
    <source>
        <dbReference type="EMBL" id="KKK67068.1"/>
    </source>
</evidence>
<name>A0A0F8XDZ6_9ZZZZ</name>
<proteinExistence type="predicted"/>
<keyword evidence="1" id="KW-1133">Transmembrane helix</keyword>
<keyword evidence="1" id="KW-0812">Transmembrane</keyword>
<accession>A0A0F8XDZ6</accession>
<protein>
    <submittedName>
        <fullName evidence="2">Uncharacterized protein</fullName>
    </submittedName>
</protein>
<sequence>MEETRGKRLGVPAIARIETDVGTDTRSSDTRYQVFGILWLAAALIALWAIFATASAFAAPAVTVTDFSLTPSTTTAGANPDATVSSTYSYSSPTEDLKTAIVNFPPGLLGNPQAVPKCSETDLQAAACSSETQVGTSVFSPFFVGVGPLPPAAGKVYNAELLGGEAGRL</sequence>
<organism evidence="2">
    <name type="scientific">marine sediment metagenome</name>
    <dbReference type="NCBI Taxonomy" id="412755"/>
    <lineage>
        <taxon>unclassified sequences</taxon>
        <taxon>metagenomes</taxon>
        <taxon>ecological metagenomes</taxon>
    </lineage>
</organism>
<comment type="caution">
    <text evidence="2">The sequence shown here is derived from an EMBL/GenBank/DDBJ whole genome shotgun (WGS) entry which is preliminary data.</text>
</comment>
<dbReference type="AlphaFoldDB" id="A0A0F8XDZ6"/>
<feature type="non-terminal residue" evidence="2">
    <location>
        <position position="169"/>
    </location>
</feature>
<dbReference type="EMBL" id="LAZR01059784">
    <property type="protein sequence ID" value="KKK67068.1"/>
    <property type="molecule type" value="Genomic_DNA"/>
</dbReference>